<reference evidence="6 7" key="1">
    <citation type="submission" date="2020-08" db="EMBL/GenBank/DDBJ databases">
        <title>Genomic Encyclopedia of Type Strains, Phase IV (KMG-IV): sequencing the most valuable type-strain genomes for metagenomic binning, comparative biology and taxonomic classification.</title>
        <authorList>
            <person name="Goeker M."/>
        </authorList>
    </citation>
    <scope>NUCLEOTIDE SEQUENCE [LARGE SCALE GENOMIC DNA]</scope>
    <source>
        <strain evidence="6 7">DSM 101015</strain>
    </source>
</reference>
<dbReference type="GO" id="GO:0008270">
    <property type="term" value="F:zinc ion binding"/>
    <property type="evidence" value="ECO:0007669"/>
    <property type="project" value="InterPro"/>
</dbReference>
<dbReference type="InterPro" id="IPR013154">
    <property type="entry name" value="ADH-like_N"/>
</dbReference>
<dbReference type="OrthoDB" id="5295340at2"/>
<evidence type="ECO:0000256" key="3">
    <source>
        <dbReference type="ARBA" id="ARBA00023002"/>
    </source>
</evidence>
<accession>A0A7W6Q4V0</accession>
<dbReference type="RefSeq" id="WP_025056609.1">
    <property type="nucleotide sequence ID" value="NZ_JACIFU010000002.1"/>
</dbReference>
<dbReference type="InterPro" id="IPR002328">
    <property type="entry name" value="ADH_Zn_CS"/>
</dbReference>
<proteinExistence type="inferred from homology"/>
<dbReference type="Pfam" id="PF00107">
    <property type="entry name" value="ADH_zinc_N"/>
    <property type="match status" value="1"/>
</dbReference>
<keyword evidence="7" id="KW-1185">Reference proteome</keyword>
<dbReference type="EMBL" id="JACIFU010000002">
    <property type="protein sequence ID" value="MBB4174594.1"/>
    <property type="molecule type" value="Genomic_DNA"/>
</dbReference>
<evidence type="ECO:0000313" key="7">
    <source>
        <dbReference type="Proteomes" id="UP000565745"/>
    </source>
</evidence>
<protein>
    <submittedName>
        <fullName evidence="6">Threonine dehydrogenase-like Zn-dependent dehydrogenase</fullName>
    </submittedName>
</protein>
<gene>
    <name evidence="6" type="ORF">GGR93_002367</name>
</gene>
<evidence type="ECO:0000259" key="5">
    <source>
        <dbReference type="SMART" id="SM00829"/>
    </source>
</evidence>
<dbReference type="PANTHER" id="PTHR43401:SF2">
    <property type="entry name" value="L-THREONINE 3-DEHYDROGENASE"/>
    <property type="match status" value="1"/>
</dbReference>
<comment type="caution">
    <text evidence="6">The sequence shown here is derived from an EMBL/GenBank/DDBJ whole genome shotgun (WGS) entry which is preliminary data.</text>
</comment>
<keyword evidence="2 4" id="KW-0862">Zinc</keyword>
<name>A0A7W6Q4V0_9RHOB</name>
<dbReference type="InterPro" id="IPR013149">
    <property type="entry name" value="ADH-like_C"/>
</dbReference>
<dbReference type="InterPro" id="IPR011032">
    <property type="entry name" value="GroES-like_sf"/>
</dbReference>
<keyword evidence="1 4" id="KW-0479">Metal-binding</keyword>
<dbReference type="AlphaFoldDB" id="A0A7W6Q4V0"/>
<dbReference type="SMART" id="SM00829">
    <property type="entry name" value="PKS_ER"/>
    <property type="match status" value="1"/>
</dbReference>
<dbReference type="InterPro" id="IPR036291">
    <property type="entry name" value="NAD(P)-bd_dom_sf"/>
</dbReference>
<dbReference type="Proteomes" id="UP000565745">
    <property type="component" value="Unassembled WGS sequence"/>
</dbReference>
<feature type="domain" description="Enoyl reductase (ER)" evidence="5">
    <location>
        <begin position="8"/>
        <end position="250"/>
    </location>
</feature>
<dbReference type="SUPFAM" id="SSF50129">
    <property type="entry name" value="GroES-like"/>
    <property type="match status" value="1"/>
</dbReference>
<evidence type="ECO:0000256" key="2">
    <source>
        <dbReference type="ARBA" id="ARBA00022833"/>
    </source>
</evidence>
<dbReference type="GO" id="GO:0016616">
    <property type="term" value="F:oxidoreductase activity, acting on the CH-OH group of donors, NAD or NADP as acceptor"/>
    <property type="evidence" value="ECO:0007669"/>
    <property type="project" value="UniProtKB-ARBA"/>
</dbReference>
<keyword evidence="3" id="KW-0560">Oxidoreductase</keyword>
<dbReference type="Gene3D" id="3.40.50.720">
    <property type="entry name" value="NAD(P)-binding Rossmann-like Domain"/>
    <property type="match status" value="1"/>
</dbReference>
<evidence type="ECO:0000313" key="6">
    <source>
        <dbReference type="EMBL" id="MBB4174594.1"/>
    </source>
</evidence>
<evidence type="ECO:0000256" key="4">
    <source>
        <dbReference type="RuleBase" id="RU361277"/>
    </source>
</evidence>
<dbReference type="SUPFAM" id="SSF51735">
    <property type="entry name" value="NAD(P)-binding Rossmann-fold domains"/>
    <property type="match status" value="1"/>
</dbReference>
<evidence type="ECO:0000256" key="1">
    <source>
        <dbReference type="ARBA" id="ARBA00022723"/>
    </source>
</evidence>
<dbReference type="PANTHER" id="PTHR43401">
    <property type="entry name" value="L-THREONINE 3-DEHYDROGENASE"/>
    <property type="match status" value="1"/>
</dbReference>
<dbReference type="InterPro" id="IPR050129">
    <property type="entry name" value="Zn_alcohol_dh"/>
</dbReference>
<comment type="similarity">
    <text evidence="4">Belongs to the zinc-containing alcohol dehydrogenase family.</text>
</comment>
<dbReference type="CDD" id="cd08234">
    <property type="entry name" value="threonine_DH_like"/>
    <property type="match status" value="1"/>
</dbReference>
<organism evidence="6 7">
    <name type="scientific">Sulfitobacter noctilucicola</name>
    <dbReference type="NCBI Taxonomy" id="1342301"/>
    <lineage>
        <taxon>Bacteria</taxon>
        <taxon>Pseudomonadati</taxon>
        <taxon>Pseudomonadota</taxon>
        <taxon>Alphaproteobacteria</taxon>
        <taxon>Rhodobacterales</taxon>
        <taxon>Roseobacteraceae</taxon>
        <taxon>Sulfitobacter</taxon>
    </lineage>
</organism>
<dbReference type="Gene3D" id="3.90.180.10">
    <property type="entry name" value="Medium-chain alcohol dehydrogenases, catalytic domain"/>
    <property type="match status" value="1"/>
</dbReference>
<dbReference type="PROSITE" id="PS00059">
    <property type="entry name" value="ADH_ZINC"/>
    <property type="match status" value="1"/>
</dbReference>
<dbReference type="Pfam" id="PF08240">
    <property type="entry name" value="ADH_N"/>
    <property type="match status" value="1"/>
</dbReference>
<sequence length="331" mass="34677">MKAVVFTGKNEVQFTDLPDPKPAADEVVVKVKASGICHTDYEVLKDNYGTGAFPVVPGHEYAGVVVEVGSDVHGVSVGDRVAVDPNRECGTCRACKRGWAHLCENLGAYGVTQNGGFAEFSLVKASAVHSIGEMSFLQAALAEPMGCVLNGVAAVHAPWMEEALIFGAGPMGLLMGMALKAEGVSTVAFVDIAESRLELAESFGFDAVPSGSDALKSWHHRADLAVEATGVSAVASGLTGYMANGGKGLFFGVCPSDAEIEVSPFEVFRRQLTLAGSHSLNHNIPRSLEVIAGLGADVDRAVSHRLSLGEIAETLATKPPKDSLKVQWLAD</sequence>
<dbReference type="InterPro" id="IPR020843">
    <property type="entry name" value="ER"/>
</dbReference>
<comment type="cofactor">
    <cofactor evidence="4">
        <name>Zn(2+)</name>
        <dbReference type="ChEBI" id="CHEBI:29105"/>
    </cofactor>
</comment>